<evidence type="ECO:0000313" key="3">
    <source>
        <dbReference type="EMBL" id="PJE79664.1"/>
    </source>
</evidence>
<proteinExistence type="predicted"/>
<feature type="coiled-coil region" evidence="1">
    <location>
        <begin position="212"/>
        <end position="249"/>
    </location>
</feature>
<feature type="compositionally biased region" description="Polar residues" evidence="2">
    <location>
        <begin position="52"/>
        <end position="96"/>
    </location>
</feature>
<dbReference type="EMBL" id="NSIT01000055">
    <property type="protein sequence ID" value="PJE79664.1"/>
    <property type="molecule type" value="Genomic_DNA"/>
</dbReference>
<organism evidence="3">
    <name type="scientific">invertebrate metagenome</name>
    <dbReference type="NCBI Taxonomy" id="1711999"/>
    <lineage>
        <taxon>unclassified sequences</taxon>
        <taxon>metagenomes</taxon>
        <taxon>organismal metagenomes</taxon>
    </lineage>
</organism>
<protein>
    <submittedName>
        <fullName evidence="3">Uncharacterized protein</fullName>
    </submittedName>
</protein>
<comment type="caution">
    <text evidence="3">The sequence shown here is derived from an EMBL/GenBank/DDBJ whole genome shotgun (WGS) entry which is preliminary data.</text>
</comment>
<evidence type="ECO:0000256" key="1">
    <source>
        <dbReference type="SAM" id="Coils"/>
    </source>
</evidence>
<evidence type="ECO:0000256" key="2">
    <source>
        <dbReference type="SAM" id="MobiDB-lite"/>
    </source>
</evidence>
<sequence>MTVSPGEEKAGAIFSESDNVVSDDDLKSTKQTGLTEKIASAMENVIHKKTTLNENSGDSDGQTANSGDSPQSHEQPDTLNSDSGNGQAASSDSTPVNYDPPESWPTDRKDEYSTLPDNAKSLVLSFYKDMEQGLKKQFNKLDTVKKEFETNYGLDADSLKTLSEQAQQFKENPETVINQLAEQAGINIYFADPNPDDIPDFDSQADLVRYLKDQATSEARQAAVNLNKQQQAEQQKADMQHQVEQEFSKAYQKYPDLPDHKEAVIDFMSGYNLPVEVAYRLATWEGLEKLAQEGQSQRSKLDKAHAELEKLQKLATIPPGRSDGQAGTKPNGKTSYERCWDKAFQKRLP</sequence>
<name>A0A2H9T8X7_9ZZZZ</name>
<keyword evidence="1" id="KW-0175">Coiled coil</keyword>
<feature type="compositionally biased region" description="Basic and acidic residues" evidence="2">
    <location>
        <begin position="1"/>
        <end position="10"/>
    </location>
</feature>
<accession>A0A2H9T8X7</accession>
<gene>
    <name evidence="3" type="ORF">CI610_01378</name>
</gene>
<feature type="compositionally biased region" description="Basic and acidic residues" evidence="2">
    <location>
        <begin position="335"/>
        <end position="349"/>
    </location>
</feature>
<reference evidence="3" key="1">
    <citation type="journal article" date="2017" name="Appl. Environ. Microbiol.">
        <title>Molecular characterization of an Endozoicomonas-like organism causing infection in king scallop Pecten maximus L.</title>
        <authorList>
            <person name="Cano I."/>
            <person name="van Aerle R."/>
            <person name="Ross S."/>
            <person name="Verner-Jeffreys D.W."/>
            <person name="Paley R.K."/>
            <person name="Rimmer G."/>
            <person name="Ryder D."/>
            <person name="Hooper P."/>
            <person name="Stone D."/>
            <person name="Feist S.W."/>
        </authorList>
    </citation>
    <scope>NUCLEOTIDE SEQUENCE</scope>
</reference>
<feature type="region of interest" description="Disordered" evidence="2">
    <location>
        <begin position="313"/>
        <end position="349"/>
    </location>
</feature>
<feature type="region of interest" description="Disordered" evidence="2">
    <location>
        <begin position="1"/>
        <end position="115"/>
    </location>
</feature>
<dbReference type="AlphaFoldDB" id="A0A2H9T8X7"/>